<dbReference type="SMART" id="SM00248">
    <property type="entry name" value="ANK"/>
    <property type="match status" value="4"/>
</dbReference>
<gene>
    <name evidence="2" type="ORF">OsJ_28918</name>
</gene>
<sequence length="403" mass="44590">MREWMHRTRKDWDKKNDEIKDSTLYIILLTPREKREYGNENTCKIAHGIRKWRRPSRRRRSCHDPHGLGSLRLSAAEGSPEHGRRDDDDGCGDAVDQQPRQSRRTRRVAAAAGCGCRRRSPTAAANHASPAANGCAQRRSQGAYEVQRRPPHHIIHMHEGAPAPPSAHVVDEEGRQEVSVEDDADGHQRSKCTDGVPAAPQASAADVEEDSVHHENISKLISGFVPPALGAPILDEVTTYDGDSALHVVAACADTEDYLKCARMIYNKASRLLDAINSEMDTPLHCALAIIHALRAGNIGMVSCLIELAAGEQNYHHGAGWKVKDLLRRMNKHGETVLHAAIRSAKSSPHAMKAVIVMLEKYPSCATLRDQRKGRTFLHNAVTRGNRALVAFACRNPEFALRF</sequence>
<evidence type="ECO:0000313" key="2">
    <source>
        <dbReference type="EMBL" id="EEE69491.1"/>
    </source>
</evidence>
<feature type="region of interest" description="Disordered" evidence="1">
    <location>
        <begin position="54"/>
        <end position="211"/>
    </location>
</feature>
<dbReference type="SUPFAM" id="SSF48403">
    <property type="entry name" value="Ankyrin repeat"/>
    <property type="match status" value="1"/>
</dbReference>
<feature type="compositionally biased region" description="Basic and acidic residues" evidence="1">
    <location>
        <begin position="169"/>
        <end position="178"/>
    </location>
</feature>
<dbReference type="InterPro" id="IPR002110">
    <property type="entry name" value="Ankyrin_rpt"/>
</dbReference>
<dbReference type="InterPro" id="IPR036770">
    <property type="entry name" value="Ankyrin_rpt-contain_sf"/>
</dbReference>
<proteinExistence type="predicted"/>
<feature type="compositionally biased region" description="Low complexity" evidence="1">
    <location>
        <begin position="108"/>
        <end position="136"/>
    </location>
</feature>
<evidence type="ECO:0000256" key="1">
    <source>
        <dbReference type="SAM" id="MobiDB-lite"/>
    </source>
</evidence>
<name>B9G2Z4_ORYSJ</name>
<dbReference type="Gene3D" id="1.25.40.20">
    <property type="entry name" value="Ankyrin repeat-containing domain"/>
    <property type="match status" value="1"/>
</dbReference>
<dbReference type="AlphaFoldDB" id="B9G2Z4"/>
<reference evidence="2" key="2">
    <citation type="submission" date="2008-12" db="EMBL/GenBank/DDBJ databases">
        <title>Improved gene annotation of the rice (Oryza sativa) genomes.</title>
        <authorList>
            <person name="Wang J."/>
            <person name="Li R."/>
            <person name="Fan W."/>
            <person name="Huang Q."/>
            <person name="Zhang J."/>
            <person name="Zhou Y."/>
            <person name="Hu Y."/>
            <person name="Zi S."/>
            <person name="Li J."/>
            <person name="Ni P."/>
            <person name="Zheng H."/>
            <person name="Zhang Y."/>
            <person name="Zhao M."/>
            <person name="Hao Q."/>
            <person name="McDermott J."/>
            <person name="Samudrala R."/>
            <person name="Kristiansen K."/>
            <person name="Wong G.K.-S."/>
        </authorList>
    </citation>
    <scope>NUCLEOTIDE SEQUENCE</scope>
</reference>
<organism evidence="2">
    <name type="scientific">Oryza sativa subsp. japonica</name>
    <name type="common">Rice</name>
    <dbReference type="NCBI Taxonomy" id="39947"/>
    <lineage>
        <taxon>Eukaryota</taxon>
        <taxon>Viridiplantae</taxon>
        <taxon>Streptophyta</taxon>
        <taxon>Embryophyta</taxon>
        <taxon>Tracheophyta</taxon>
        <taxon>Spermatophyta</taxon>
        <taxon>Magnoliopsida</taxon>
        <taxon>Liliopsida</taxon>
        <taxon>Poales</taxon>
        <taxon>Poaceae</taxon>
        <taxon>BOP clade</taxon>
        <taxon>Oryzoideae</taxon>
        <taxon>Oryzeae</taxon>
        <taxon>Oryzinae</taxon>
        <taxon>Oryza</taxon>
        <taxon>Oryza sativa</taxon>
    </lineage>
</organism>
<reference evidence="2" key="1">
    <citation type="journal article" date="2005" name="PLoS Biol.">
        <title>The genomes of Oryza sativa: a history of duplications.</title>
        <authorList>
            <person name="Yu J."/>
            <person name="Wang J."/>
            <person name="Lin W."/>
            <person name="Li S."/>
            <person name="Li H."/>
            <person name="Zhou J."/>
            <person name="Ni P."/>
            <person name="Dong W."/>
            <person name="Hu S."/>
            <person name="Zeng C."/>
            <person name="Zhang J."/>
            <person name="Zhang Y."/>
            <person name="Li R."/>
            <person name="Xu Z."/>
            <person name="Li S."/>
            <person name="Li X."/>
            <person name="Zheng H."/>
            <person name="Cong L."/>
            <person name="Lin L."/>
            <person name="Yin J."/>
            <person name="Geng J."/>
            <person name="Li G."/>
            <person name="Shi J."/>
            <person name="Liu J."/>
            <person name="Lv H."/>
            <person name="Li J."/>
            <person name="Wang J."/>
            <person name="Deng Y."/>
            <person name="Ran L."/>
            <person name="Shi X."/>
            <person name="Wang X."/>
            <person name="Wu Q."/>
            <person name="Li C."/>
            <person name="Ren X."/>
            <person name="Wang J."/>
            <person name="Wang X."/>
            <person name="Li D."/>
            <person name="Liu D."/>
            <person name="Zhang X."/>
            <person name="Ji Z."/>
            <person name="Zhao W."/>
            <person name="Sun Y."/>
            <person name="Zhang Z."/>
            <person name="Bao J."/>
            <person name="Han Y."/>
            <person name="Dong L."/>
            <person name="Ji J."/>
            <person name="Chen P."/>
            <person name="Wu S."/>
            <person name="Liu J."/>
            <person name="Xiao Y."/>
            <person name="Bu D."/>
            <person name="Tan J."/>
            <person name="Yang L."/>
            <person name="Ye C."/>
            <person name="Zhang J."/>
            <person name="Xu J."/>
            <person name="Zhou Y."/>
            <person name="Yu Y."/>
            <person name="Zhang B."/>
            <person name="Zhuang S."/>
            <person name="Wei H."/>
            <person name="Liu B."/>
            <person name="Lei M."/>
            <person name="Yu H."/>
            <person name="Li Y."/>
            <person name="Xu H."/>
            <person name="Wei S."/>
            <person name="He X."/>
            <person name="Fang L."/>
            <person name="Zhang Z."/>
            <person name="Zhang Y."/>
            <person name="Huang X."/>
            <person name="Su Z."/>
            <person name="Tong W."/>
            <person name="Li J."/>
            <person name="Tong Z."/>
            <person name="Li S."/>
            <person name="Ye J."/>
            <person name="Wang L."/>
            <person name="Fang L."/>
            <person name="Lei T."/>
            <person name="Chen C."/>
            <person name="Chen H."/>
            <person name="Xu Z."/>
            <person name="Li H."/>
            <person name="Huang H."/>
            <person name="Zhang F."/>
            <person name="Xu H."/>
            <person name="Li N."/>
            <person name="Zhao C."/>
            <person name="Li S."/>
            <person name="Dong L."/>
            <person name="Huang Y."/>
            <person name="Li L."/>
            <person name="Xi Y."/>
            <person name="Qi Q."/>
            <person name="Li W."/>
            <person name="Zhang B."/>
            <person name="Hu W."/>
            <person name="Zhang Y."/>
            <person name="Tian X."/>
            <person name="Jiao Y."/>
            <person name="Liang X."/>
            <person name="Jin J."/>
            <person name="Gao L."/>
            <person name="Zheng W."/>
            <person name="Hao B."/>
            <person name="Liu S."/>
            <person name="Wang W."/>
            <person name="Yuan L."/>
            <person name="Cao M."/>
            <person name="McDermott J."/>
            <person name="Samudrala R."/>
            <person name="Wang J."/>
            <person name="Wong G.K."/>
            <person name="Yang H."/>
        </authorList>
    </citation>
    <scope>NUCLEOTIDE SEQUENCE [LARGE SCALE GENOMIC DNA]</scope>
</reference>
<dbReference type="EMBL" id="CM000146">
    <property type="protein sequence ID" value="EEE69491.1"/>
    <property type="molecule type" value="Genomic_DNA"/>
</dbReference>
<accession>B9G2Z4</accession>
<dbReference type="Proteomes" id="UP000007752">
    <property type="component" value="Chromosome 9"/>
</dbReference>
<protein>
    <submittedName>
        <fullName evidence="2">Uncharacterized protein</fullName>
    </submittedName>
</protein>
<dbReference type="PANTHER" id="PTHR24121:SF21">
    <property type="entry name" value="ANKYRIN REPEAT FAMILY PROTEIN"/>
    <property type="match status" value="1"/>
</dbReference>
<dbReference type="PANTHER" id="PTHR24121">
    <property type="entry name" value="NO MECHANORECEPTOR POTENTIAL C, ISOFORM D-RELATED"/>
    <property type="match status" value="1"/>
</dbReference>